<accession>A0AAD4BFW7</accession>
<reference evidence="1" key="1">
    <citation type="submission" date="2019-10" db="EMBL/GenBank/DDBJ databases">
        <authorList>
            <consortium name="DOE Joint Genome Institute"/>
            <person name="Kuo A."/>
            <person name="Miyauchi S."/>
            <person name="Kiss E."/>
            <person name="Drula E."/>
            <person name="Kohler A."/>
            <person name="Sanchez-Garcia M."/>
            <person name="Andreopoulos B."/>
            <person name="Barry K.W."/>
            <person name="Bonito G."/>
            <person name="Buee M."/>
            <person name="Carver A."/>
            <person name="Chen C."/>
            <person name="Cichocki N."/>
            <person name="Clum A."/>
            <person name="Culley D."/>
            <person name="Crous P.W."/>
            <person name="Fauchery L."/>
            <person name="Girlanda M."/>
            <person name="Hayes R."/>
            <person name="Keri Z."/>
            <person name="LaButti K."/>
            <person name="Lipzen A."/>
            <person name="Lombard V."/>
            <person name="Magnuson J."/>
            <person name="Maillard F."/>
            <person name="Morin E."/>
            <person name="Murat C."/>
            <person name="Nolan M."/>
            <person name="Ohm R."/>
            <person name="Pangilinan J."/>
            <person name="Pereira M."/>
            <person name="Perotto S."/>
            <person name="Peter M."/>
            <person name="Riley R."/>
            <person name="Sitrit Y."/>
            <person name="Stielow B."/>
            <person name="Szollosi G."/>
            <person name="Zifcakova L."/>
            <person name="Stursova M."/>
            <person name="Spatafora J.W."/>
            <person name="Tedersoo L."/>
            <person name="Vaario L.-M."/>
            <person name="Yamada A."/>
            <person name="Yan M."/>
            <person name="Wang P."/>
            <person name="Xu J."/>
            <person name="Bruns T."/>
            <person name="Baldrian P."/>
            <person name="Vilgalys R."/>
            <person name="Henrissat B."/>
            <person name="Grigoriev I.V."/>
            <person name="Hibbett D."/>
            <person name="Nagy L.G."/>
            <person name="Martin F.M."/>
        </authorList>
    </citation>
    <scope>NUCLEOTIDE SEQUENCE</scope>
    <source>
        <strain evidence="1">BED1</strain>
    </source>
</reference>
<organism evidence="1 2">
    <name type="scientific">Boletus edulis BED1</name>
    <dbReference type="NCBI Taxonomy" id="1328754"/>
    <lineage>
        <taxon>Eukaryota</taxon>
        <taxon>Fungi</taxon>
        <taxon>Dikarya</taxon>
        <taxon>Basidiomycota</taxon>
        <taxon>Agaricomycotina</taxon>
        <taxon>Agaricomycetes</taxon>
        <taxon>Agaricomycetidae</taxon>
        <taxon>Boletales</taxon>
        <taxon>Boletineae</taxon>
        <taxon>Boletaceae</taxon>
        <taxon>Boletoideae</taxon>
        <taxon>Boletus</taxon>
    </lineage>
</organism>
<dbReference type="Proteomes" id="UP001194468">
    <property type="component" value="Unassembled WGS sequence"/>
</dbReference>
<proteinExistence type="predicted"/>
<protein>
    <submittedName>
        <fullName evidence="1">Uncharacterized protein</fullName>
    </submittedName>
</protein>
<dbReference type="EMBL" id="WHUW01000091">
    <property type="protein sequence ID" value="KAF8425821.1"/>
    <property type="molecule type" value="Genomic_DNA"/>
</dbReference>
<name>A0AAD4BFW7_BOLED</name>
<sequence length="97" mass="10641">SWPASPRCPGPLKGPFNTWHDARPVPAFGTNGKMIPPSQYESALKGATVEAHFTFAHHCVKKNKRRVFSALLRKLEVLRGPGPPSSPFKRVRIGATP</sequence>
<evidence type="ECO:0000313" key="2">
    <source>
        <dbReference type="Proteomes" id="UP001194468"/>
    </source>
</evidence>
<feature type="non-terminal residue" evidence="1">
    <location>
        <position position="97"/>
    </location>
</feature>
<evidence type="ECO:0000313" key="1">
    <source>
        <dbReference type="EMBL" id="KAF8425821.1"/>
    </source>
</evidence>
<comment type="caution">
    <text evidence="1">The sequence shown here is derived from an EMBL/GenBank/DDBJ whole genome shotgun (WGS) entry which is preliminary data.</text>
</comment>
<feature type="non-terminal residue" evidence="1">
    <location>
        <position position="1"/>
    </location>
</feature>
<reference evidence="1" key="2">
    <citation type="journal article" date="2020" name="Nat. Commun.">
        <title>Large-scale genome sequencing of mycorrhizal fungi provides insights into the early evolution of symbiotic traits.</title>
        <authorList>
            <person name="Miyauchi S."/>
            <person name="Kiss E."/>
            <person name="Kuo A."/>
            <person name="Drula E."/>
            <person name="Kohler A."/>
            <person name="Sanchez-Garcia M."/>
            <person name="Morin E."/>
            <person name="Andreopoulos B."/>
            <person name="Barry K.W."/>
            <person name="Bonito G."/>
            <person name="Buee M."/>
            <person name="Carver A."/>
            <person name="Chen C."/>
            <person name="Cichocki N."/>
            <person name="Clum A."/>
            <person name="Culley D."/>
            <person name="Crous P.W."/>
            <person name="Fauchery L."/>
            <person name="Girlanda M."/>
            <person name="Hayes R.D."/>
            <person name="Keri Z."/>
            <person name="LaButti K."/>
            <person name="Lipzen A."/>
            <person name="Lombard V."/>
            <person name="Magnuson J."/>
            <person name="Maillard F."/>
            <person name="Murat C."/>
            <person name="Nolan M."/>
            <person name="Ohm R.A."/>
            <person name="Pangilinan J."/>
            <person name="Pereira M.F."/>
            <person name="Perotto S."/>
            <person name="Peter M."/>
            <person name="Pfister S."/>
            <person name="Riley R."/>
            <person name="Sitrit Y."/>
            <person name="Stielow J.B."/>
            <person name="Szollosi G."/>
            <person name="Zifcakova L."/>
            <person name="Stursova M."/>
            <person name="Spatafora J.W."/>
            <person name="Tedersoo L."/>
            <person name="Vaario L.M."/>
            <person name="Yamada A."/>
            <person name="Yan M."/>
            <person name="Wang P."/>
            <person name="Xu J."/>
            <person name="Bruns T."/>
            <person name="Baldrian P."/>
            <person name="Vilgalys R."/>
            <person name="Dunand C."/>
            <person name="Henrissat B."/>
            <person name="Grigoriev I.V."/>
            <person name="Hibbett D."/>
            <person name="Nagy L.G."/>
            <person name="Martin F.M."/>
        </authorList>
    </citation>
    <scope>NUCLEOTIDE SEQUENCE</scope>
    <source>
        <strain evidence="1">BED1</strain>
    </source>
</reference>
<keyword evidence="2" id="KW-1185">Reference proteome</keyword>
<dbReference type="AlphaFoldDB" id="A0AAD4BFW7"/>
<gene>
    <name evidence="1" type="ORF">L210DRAFT_830692</name>
</gene>